<feature type="non-terminal residue" evidence="4">
    <location>
        <position position="95"/>
    </location>
</feature>
<dbReference type="CDD" id="cd11837">
    <property type="entry name" value="SH3_Intersectin_2"/>
    <property type="match status" value="1"/>
</dbReference>
<evidence type="ECO:0000313" key="5">
    <source>
        <dbReference type="Proteomes" id="UP000499080"/>
    </source>
</evidence>
<gene>
    <name evidence="4" type="primary">Itsn1_0</name>
    <name evidence="4" type="ORF">AVEN_17570_1</name>
</gene>
<feature type="domain" description="SH3" evidence="3">
    <location>
        <begin position="31"/>
        <end position="89"/>
    </location>
</feature>
<dbReference type="AlphaFoldDB" id="A0A4Y2EGZ5"/>
<dbReference type="SUPFAM" id="SSF50044">
    <property type="entry name" value="SH3-domain"/>
    <property type="match status" value="1"/>
</dbReference>
<dbReference type="SMART" id="SM00326">
    <property type="entry name" value="SH3"/>
    <property type="match status" value="1"/>
</dbReference>
<keyword evidence="5" id="KW-1185">Reference proteome</keyword>
<name>A0A4Y2EGZ5_ARAVE</name>
<dbReference type="Gene3D" id="2.30.30.40">
    <property type="entry name" value="SH3 Domains"/>
    <property type="match status" value="1"/>
</dbReference>
<reference evidence="4 5" key="1">
    <citation type="journal article" date="2019" name="Sci. Rep.">
        <title>Orb-weaving spider Araneus ventricosus genome elucidates the spidroin gene catalogue.</title>
        <authorList>
            <person name="Kono N."/>
            <person name="Nakamura H."/>
            <person name="Ohtoshi R."/>
            <person name="Moran D.A.P."/>
            <person name="Shinohara A."/>
            <person name="Yoshida Y."/>
            <person name="Fujiwara M."/>
            <person name="Mori M."/>
            <person name="Tomita M."/>
            <person name="Arakawa K."/>
        </authorList>
    </citation>
    <scope>NUCLEOTIDE SEQUENCE [LARGE SCALE GENOMIC DNA]</scope>
</reference>
<dbReference type="FunFam" id="2.30.30.40:FF:000024">
    <property type="entry name" value="Intersectin 1"/>
    <property type="match status" value="1"/>
</dbReference>
<evidence type="ECO:0000313" key="4">
    <source>
        <dbReference type="EMBL" id="GBM27134.1"/>
    </source>
</evidence>
<accession>A0A4Y2EGZ5</accession>
<dbReference type="PANTHER" id="PTHR46026">
    <property type="entry name" value="RHO-TYPE GUANINE NUCLEOTIDE EXCHANGE FACTOR, ISOFORM F"/>
    <property type="match status" value="1"/>
</dbReference>
<organism evidence="4 5">
    <name type="scientific">Araneus ventricosus</name>
    <name type="common">Orbweaver spider</name>
    <name type="synonym">Epeira ventricosa</name>
    <dbReference type="NCBI Taxonomy" id="182803"/>
    <lineage>
        <taxon>Eukaryota</taxon>
        <taxon>Metazoa</taxon>
        <taxon>Ecdysozoa</taxon>
        <taxon>Arthropoda</taxon>
        <taxon>Chelicerata</taxon>
        <taxon>Arachnida</taxon>
        <taxon>Araneae</taxon>
        <taxon>Araneomorphae</taxon>
        <taxon>Entelegynae</taxon>
        <taxon>Araneoidea</taxon>
        <taxon>Araneidae</taxon>
        <taxon>Araneus</taxon>
    </lineage>
</organism>
<dbReference type="EMBL" id="BGPR01246272">
    <property type="protein sequence ID" value="GBM27134.1"/>
    <property type="molecule type" value="Genomic_DNA"/>
</dbReference>
<protein>
    <submittedName>
        <fullName evidence="4">Intersectin-1</fullName>
    </submittedName>
</protein>
<dbReference type="PRINTS" id="PR00452">
    <property type="entry name" value="SH3DOMAIN"/>
</dbReference>
<comment type="caution">
    <text evidence="4">The sequence shown here is derived from an EMBL/GenBank/DDBJ whole genome shotgun (WGS) entry which is preliminary data.</text>
</comment>
<dbReference type="Proteomes" id="UP000499080">
    <property type="component" value="Unassembled WGS sequence"/>
</dbReference>
<dbReference type="Pfam" id="PF07653">
    <property type="entry name" value="SH3_2"/>
    <property type="match status" value="1"/>
</dbReference>
<evidence type="ECO:0000256" key="1">
    <source>
        <dbReference type="ARBA" id="ARBA00022443"/>
    </source>
</evidence>
<dbReference type="PROSITE" id="PS50002">
    <property type="entry name" value="SH3"/>
    <property type="match status" value="1"/>
</dbReference>
<evidence type="ECO:0000256" key="2">
    <source>
        <dbReference type="PROSITE-ProRule" id="PRU00192"/>
    </source>
</evidence>
<dbReference type="InterPro" id="IPR036028">
    <property type="entry name" value="SH3-like_dom_sf"/>
</dbReference>
<dbReference type="OrthoDB" id="14167at2759"/>
<proteinExistence type="predicted"/>
<dbReference type="PANTHER" id="PTHR46026:SF1">
    <property type="entry name" value="RHO-TYPE GUANINE NUCLEOTIDE EXCHANGE FACTOR, ISOFORM F"/>
    <property type="match status" value="1"/>
</dbReference>
<dbReference type="InterPro" id="IPR001452">
    <property type="entry name" value="SH3_domain"/>
</dbReference>
<keyword evidence="1 2" id="KW-0728">SH3 domain</keyword>
<evidence type="ECO:0000259" key="3">
    <source>
        <dbReference type="PROSITE" id="PS50002"/>
    </source>
</evidence>
<sequence length="95" mass="10915">MRRNLISGRLIDKAGLTAVIRNKKIQGQVAPEGLQAQALFPWKAKKENHLSFNKGDIINVKEQQDMWWYGEFQGKLGWFPKSYVKLISGPMKLND</sequence>